<sequence length="675" mass="76156">MSTTATNFPSGLKPLEFSTESTSKLSQKKVLDILNKKCFNSLQHLRQVHSIILRTGHFQDHYVSGTLVKCYANPHFNNFALAIKVFDQIPRPNVFVCNIVLKGSLENGEPHEAISCYQKMVLLNSKPNKFTYPTLFKACAITGSVKEGIQFHSHVVKHGLSDGHIKSAGIQMYTSFGLVKEARRMLDERGETDVVCWNAMIDGYLKCGEVEEAKDLFGCMPYRNVGSWNTMISGLARCGMIESARTLFNDMEERDEISWSAIIDAYIKQGCFKEALEVFHKMQREKVKPKPYSLPSVLTACANLGALDQGRWIHSYVKRNSFQVNAVLGTALIDMYAKCGRLDMSWEVFEKMRVKEVSTWNAMIGGLSIHGRAEEAIELLKKMQEEKLKPNDVTFVSVLNACAHAGMVESGVALLNSMNRVYGIEPKMEHFGCVVDLLGRAGLIKEAEKFIESMTVKPNAAIWGALLNACRVHGNVEVGEKVGWILLDMEPRNSGRYALLSNIYAKAGRWDDVTRVRKLMKDRGIKTIPGSSMMNLDGRVHEFKMGDGSHPEMKSIYVMLESIMEKLQIKGYSPNTSIVSFDIEEEEKETALKQHSEKLALAFGLIRTEAGTTLHIVKNLRVCEDCHSAFKLISQIYSREIIMRDRVRYHHFRNGMCSCRDFCANRLVYQSIYLS</sequence>
<dbReference type="FunFam" id="1.25.40.10:FF:000690">
    <property type="entry name" value="Pentatricopeptide repeat-containing protein"/>
    <property type="match status" value="1"/>
</dbReference>
<dbReference type="Proteomes" id="UP001497480">
    <property type="component" value="Unassembled WGS sequence"/>
</dbReference>
<dbReference type="Pfam" id="PF20431">
    <property type="entry name" value="E_motif"/>
    <property type="match status" value="1"/>
</dbReference>
<evidence type="ECO:0000256" key="1">
    <source>
        <dbReference type="ARBA" id="ARBA00006643"/>
    </source>
</evidence>
<dbReference type="Pfam" id="PF13041">
    <property type="entry name" value="PPR_2"/>
    <property type="match status" value="3"/>
</dbReference>
<dbReference type="EMBL" id="CAXHTB010000001">
    <property type="protein sequence ID" value="CAL0300137.1"/>
    <property type="molecule type" value="Genomic_DNA"/>
</dbReference>
<dbReference type="InterPro" id="IPR002885">
    <property type="entry name" value="PPR_rpt"/>
</dbReference>
<comment type="similarity">
    <text evidence="1">Belongs to the PPR family. PCMP-H subfamily.</text>
</comment>
<dbReference type="InterPro" id="IPR046848">
    <property type="entry name" value="E_motif"/>
</dbReference>
<dbReference type="GO" id="GO:0003729">
    <property type="term" value="F:mRNA binding"/>
    <property type="evidence" value="ECO:0007669"/>
    <property type="project" value="UniProtKB-ARBA"/>
</dbReference>
<keyword evidence="2" id="KW-0677">Repeat</keyword>
<feature type="repeat" description="PPR" evidence="3">
    <location>
        <begin position="193"/>
        <end position="227"/>
    </location>
</feature>
<organism evidence="5 7">
    <name type="scientific">Lupinus luteus</name>
    <name type="common">European yellow lupine</name>
    <dbReference type="NCBI Taxonomy" id="3873"/>
    <lineage>
        <taxon>Eukaryota</taxon>
        <taxon>Viridiplantae</taxon>
        <taxon>Streptophyta</taxon>
        <taxon>Embryophyta</taxon>
        <taxon>Tracheophyta</taxon>
        <taxon>Spermatophyta</taxon>
        <taxon>Magnoliopsida</taxon>
        <taxon>eudicotyledons</taxon>
        <taxon>Gunneridae</taxon>
        <taxon>Pentapetalae</taxon>
        <taxon>rosids</taxon>
        <taxon>fabids</taxon>
        <taxon>Fabales</taxon>
        <taxon>Fabaceae</taxon>
        <taxon>Papilionoideae</taxon>
        <taxon>50 kb inversion clade</taxon>
        <taxon>genistoids sensu lato</taxon>
        <taxon>core genistoids</taxon>
        <taxon>Genisteae</taxon>
        <taxon>Lupinus</taxon>
    </lineage>
</organism>
<reference evidence="5 7" key="1">
    <citation type="submission" date="2024-03" db="EMBL/GenBank/DDBJ databases">
        <authorList>
            <person name="Martinez-Hernandez J."/>
        </authorList>
    </citation>
    <scope>NUCLEOTIDE SEQUENCE [LARGE SCALE GENOMIC DNA]</scope>
</reference>
<dbReference type="InterPro" id="IPR046960">
    <property type="entry name" value="PPR_At4g14850-like_plant"/>
</dbReference>
<feature type="repeat" description="PPR" evidence="3">
    <location>
        <begin position="356"/>
        <end position="390"/>
    </location>
</feature>
<evidence type="ECO:0000259" key="4">
    <source>
        <dbReference type="Pfam" id="PF14432"/>
    </source>
</evidence>
<dbReference type="EMBL" id="CAXHTB010000001">
    <property type="protein sequence ID" value="CAL0300135.1"/>
    <property type="molecule type" value="Genomic_DNA"/>
</dbReference>
<protein>
    <recommendedName>
        <fullName evidence="4">DYW domain-containing protein</fullName>
    </recommendedName>
</protein>
<feature type="repeat" description="PPR" evidence="3">
    <location>
        <begin position="93"/>
        <end position="127"/>
    </location>
</feature>
<dbReference type="InterPro" id="IPR011990">
    <property type="entry name" value="TPR-like_helical_dom_sf"/>
</dbReference>
<evidence type="ECO:0000313" key="6">
    <source>
        <dbReference type="EMBL" id="CAL0300137.1"/>
    </source>
</evidence>
<dbReference type="GO" id="GO:0009451">
    <property type="term" value="P:RNA modification"/>
    <property type="evidence" value="ECO:0007669"/>
    <property type="project" value="InterPro"/>
</dbReference>
<feature type="domain" description="DYW" evidence="4">
    <location>
        <begin position="571"/>
        <end position="662"/>
    </location>
</feature>
<dbReference type="InterPro" id="IPR032867">
    <property type="entry name" value="DYW_dom"/>
</dbReference>
<comment type="caution">
    <text evidence="5">The sequence shown here is derived from an EMBL/GenBank/DDBJ whole genome shotgun (WGS) entry which is preliminary data.</text>
</comment>
<evidence type="ECO:0000313" key="7">
    <source>
        <dbReference type="Proteomes" id="UP001497480"/>
    </source>
</evidence>
<dbReference type="Pfam" id="PF01535">
    <property type="entry name" value="PPR"/>
    <property type="match status" value="4"/>
</dbReference>
<dbReference type="FunFam" id="1.25.40.10:FF:000333">
    <property type="entry name" value="Pentatricopeptide repeat-containing protein"/>
    <property type="match status" value="1"/>
</dbReference>
<dbReference type="Pfam" id="PF14432">
    <property type="entry name" value="DYW_deaminase"/>
    <property type="match status" value="1"/>
</dbReference>
<dbReference type="AlphaFoldDB" id="A0AAV1VT43"/>
<accession>A0AAV1VT43</accession>
<feature type="repeat" description="PPR" evidence="3">
    <location>
        <begin position="255"/>
        <end position="289"/>
    </location>
</feature>
<dbReference type="Gene3D" id="1.25.40.10">
    <property type="entry name" value="Tetratricopeptide repeat domain"/>
    <property type="match status" value="4"/>
</dbReference>
<evidence type="ECO:0000313" key="5">
    <source>
        <dbReference type="EMBL" id="CAL0300135.1"/>
    </source>
</evidence>
<dbReference type="PROSITE" id="PS51375">
    <property type="entry name" value="PPR"/>
    <property type="match status" value="6"/>
</dbReference>
<feature type="repeat" description="PPR" evidence="3">
    <location>
        <begin position="493"/>
        <end position="527"/>
    </location>
</feature>
<evidence type="ECO:0000256" key="3">
    <source>
        <dbReference type="PROSITE-ProRule" id="PRU00708"/>
    </source>
</evidence>
<name>A0AAV1VT43_LUPLU</name>
<dbReference type="PANTHER" id="PTHR47926">
    <property type="entry name" value="PENTATRICOPEPTIDE REPEAT-CONTAINING PROTEIN"/>
    <property type="match status" value="1"/>
</dbReference>
<dbReference type="NCBIfam" id="TIGR00756">
    <property type="entry name" value="PPR"/>
    <property type="match status" value="7"/>
</dbReference>
<gene>
    <name evidence="5" type="ORF">LLUT_LOCUS1195</name>
    <name evidence="6" type="ORF">LLUT_LOCUS1197</name>
</gene>
<dbReference type="PANTHER" id="PTHR47926:SF436">
    <property type="entry name" value="PENTATRICOPEPTIDE REPEAT-CONTAINING PROTEIN ELI1, CHLOROPLASTIC-LIKE ISOFORM X2"/>
    <property type="match status" value="1"/>
</dbReference>
<feature type="repeat" description="PPR" evidence="3">
    <location>
        <begin position="325"/>
        <end position="355"/>
    </location>
</feature>
<dbReference type="GO" id="GO:0008270">
    <property type="term" value="F:zinc ion binding"/>
    <property type="evidence" value="ECO:0007669"/>
    <property type="project" value="InterPro"/>
</dbReference>
<keyword evidence="7" id="KW-1185">Reference proteome</keyword>
<proteinExistence type="inferred from homology"/>
<evidence type="ECO:0000256" key="2">
    <source>
        <dbReference type="ARBA" id="ARBA00022737"/>
    </source>
</evidence>